<organism evidence="2 3">
    <name type="scientific">Paenibacillus marchantiophytorum</name>
    <dbReference type="NCBI Taxonomy" id="1619310"/>
    <lineage>
        <taxon>Bacteria</taxon>
        <taxon>Bacillati</taxon>
        <taxon>Bacillota</taxon>
        <taxon>Bacilli</taxon>
        <taxon>Bacillales</taxon>
        <taxon>Paenibacillaceae</taxon>
        <taxon>Paenibacillus</taxon>
    </lineage>
</organism>
<dbReference type="Proteomes" id="UP000615455">
    <property type="component" value="Unassembled WGS sequence"/>
</dbReference>
<keyword evidence="3" id="KW-1185">Reference proteome</keyword>
<dbReference type="EMBL" id="BMHE01000052">
    <property type="protein sequence ID" value="GGA07407.1"/>
    <property type="molecule type" value="Genomic_DNA"/>
</dbReference>
<evidence type="ECO:0000256" key="1">
    <source>
        <dbReference type="SAM" id="Phobius"/>
    </source>
</evidence>
<feature type="transmembrane region" description="Helical" evidence="1">
    <location>
        <begin position="12"/>
        <end position="29"/>
    </location>
</feature>
<proteinExistence type="predicted"/>
<accession>A0ABQ1FEX1</accession>
<reference evidence="3" key="1">
    <citation type="journal article" date="2019" name="Int. J. Syst. Evol. Microbiol.">
        <title>The Global Catalogue of Microorganisms (GCM) 10K type strain sequencing project: providing services to taxonomists for standard genome sequencing and annotation.</title>
        <authorList>
            <consortium name="The Broad Institute Genomics Platform"/>
            <consortium name="The Broad Institute Genome Sequencing Center for Infectious Disease"/>
            <person name="Wu L."/>
            <person name="Ma J."/>
        </authorList>
    </citation>
    <scope>NUCLEOTIDE SEQUENCE [LARGE SCALE GENOMIC DNA]</scope>
    <source>
        <strain evidence="3">CGMCC 1.15043</strain>
    </source>
</reference>
<name>A0ABQ1FEX1_9BACL</name>
<keyword evidence="1" id="KW-1133">Transmembrane helix</keyword>
<comment type="caution">
    <text evidence="2">The sequence shown here is derived from an EMBL/GenBank/DDBJ whole genome shotgun (WGS) entry which is preliminary data.</text>
</comment>
<evidence type="ECO:0000313" key="2">
    <source>
        <dbReference type="EMBL" id="GGA07407.1"/>
    </source>
</evidence>
<keyword evidence="1" id="KW-0812">Transmembrane</keyword>
<keyword evidence="1" id="KW-0472">Membrane</keyword>
<gene>
    <name evidence="2" type="ORF">GCM10008018_61460</name>
</gene>
<sequence>MHNLWNFISQEWLSLVLIVGVLVAVWFVYKHKDKLIRGTNDKK</sequence>
<evidence type="ECO:0000313" key="3">
    <source>
        <dbReference type="Proteomes" id="UP000615455"/>
    </source>
</evidence>
<dbReference type="RefSeq" id="WP_268240200.1">
    <property type="nucleotide sequence ID" value="NZ_BMHE01000052.1"/>
</dbReference>
<protein>
    <submittedName>
        <fullName evidence="2">Uncharacterized protein</fullName>
    </submittedName>
</protein>